<comment type="caution">
    <text evidence="1">The sequence shown here is derived from an EMBL/GenBank/DDBJ whole genome shotgun (WGS) entry which is preliminary data.</text>
</comment>
<evidence type="ECO:0000313" key="1">
    <source>
        <dbReference type="EMBL" id="KAI9922845.1"/>
    </source>
</evidence>
<sequence length="145" mass="16528">MNQEDWERLTLVQQEAFNRLLSLMGKESMKLLVETAFATANVIADHLQVGLALTHLTGKARAWAFTCLDSVMDVFPTWEVLKQKLMDIDAMPDLVFQNQLAFLRCRQGTKDLETYIQELKTLLEGMHAKAYSYDVSIPVFMGGLR</sequence>
<organism evidence="1 2">
    <name type="scientific">Peronosclerospora sorghi</name>
    <dbReference type="NCBI Taxonomy" id="230839"/>
    <lineage>
        <taxon>Eukaryota</taxon>
        <taxon>Sar</taxon>
        <taxon>Stramenopiles</taxon>
        <taxon>Oomycota</taxon>
        <taxon>Peronosporomycetes</taxon>
        <taxon>Peronosporales</taxon>
        <taxon>Peronosporaceae</taxon>
        <taxon>Peronosclerospora</taxon>
    </lineage>
</organism>
<accession>A0ACC0WVX5</accession>
<reference evidence="1 2" key="1">
    <citation type="journal article" date="2022" name="bioRxiv">
        <title>The genome of the oomycete Peronosclerospora sorghi, a cosmopolitan pathogen of maize and sorghum, is inflated with dispersed pseudogenes.</title>
        <authorList>
            <person name="Fletcher K."/>
            <person name="Martin F."/>
            <person name="Isakeit T."/>
            <person name="Cavanaugh K."/>
            <person name="Magill C."/>
            <person name="Michelmore R."/>
        </authorList>
    </citation>
    <scope>NUCLEOTIDE SEQUENCE [LARGE SCALE GENOMIC DNA]</scope>
    <source>
        <strain evidence="1">P6</strain>
    </source>
</reference>
<dbReference type="EMBL" id="CM047580">
    <property type="protein sequence ID" value="KAI9922845.1"/>
    <property type="molecule type" value="Genomic_DNA"/>
</dbReference>
<protein>
    <submittedName>
        <fullName evidence="1">Uncharacterized protein</fullName>
    </submittedName>
</protein>
<keyword evidence="2" id="KW-1185">Reference proteome</keyword>
<evidence type="ECO:0000313" key="2">
    <source>
        <dbReference type="Proteomes" id="UP001163321"/>
    </source>
</evidence>
<gene>
    <name evidence="1" type="ORF">PsorP6_002374</name>
</gene>
<name>A0ACC0WVX5_9STRA</name>
<dbReference type="Proteomes" id="UP001163321">
    <property type="component" value="Chromosome 1"/>
</dbReference>
<proteinExistence type="predicted"/>